<dbReference type="Pfam" id="PF00528">
    <property type="entry name" value="BPD_transp_1"/>
    <property type="match status" value="1"/>
</dbReference>
<keyword evidence="2 6" id="KW-0813">Transport</keyword>
<dbReference type="GO" id="GO:0015416">
    <property type="term" value="F:ABC-type phosphonate transporter activity"/>
    <property type="evidence" value="ECO:0007669"/>
    <property type="project" value="InterPro"/>
</dbReference>
<dbReference type="PROSITE" id="PS50928">
    <property type="entry name" value="ABC_TM1"/>
    <property type="match status" value="1"/>
</dbReference>
<feature type="transmembrane region" description="Helical" evidence="6">
    <location>
        <begin position="411"/>
        <end position="433"/>
    </location>
</feature>
<evidence type="ECO:0000256" key="6">
    <source>
        <dbReference type="RuleBase" id="RU363032"/>
    </source>
</evidence>
<evidence type="ECO:0000256" key="3">
    <source>
        <dbReference type="ARBA" id="ARBA00022692"/>
    </source>
</evidence>
<gene>
    <name evidence="8" type="ORF">OCH239_07725</name>
</gene>
<dbReference type="STRING" id="1449350.OCH239_07725"/>
<keyword evidence="5 6" id="KW-0472">Membrane</keyword>
<comment type="caution">
    <text evidence="8">The sequence shown here is derived from an EMBL/GenBank/DDBJ whole genome shotgun (WGS) entry which is preliminary data.</text>
</comment>
<dbReference type="InterPro" id="IPR000515">
    <property type="entry name" value="MetI-like"/>
</dbReference>
<comment type="subcellular location">
    <subcellularLocation>
        <location evidence="1 6">Cell membrane</location>
        <topology evidence="1 6">Multi-pass membrane protein</topology>
    </subcellularLocation>
</comment>
<evidence type="ECO:0000256" key="1">
    <source>
        <dbReference type="ARBA" id="ARBA00004651"/>
    </source>
</evidence>
<name>X7ELJ4_9RHOB</name>
<keyword evidence="3 6" id="KW-0812">Transmembrane</keyword>
<dbReference type="CDD" id="cd06261">
    <property type="entry name" value="TM_PBP2"/>
    <property type="match status" value="1"/>
</dbReference>
<feature type="domain" description="ABC transmembrane type-1" evidence="7">
    <location>
        <begin position="246"/>
        <end position="430"/>
    </location>
</feature>
<evidence type="ECO:0000256" key="2">
    <source>
        <dbReference type="ARBA" id="ARBA00022448"/>
    </source>
</evidence>
<dbReference type="Proteomes" id="UP000022447">
    <property type="component" value="Unassembled WGS sequence"/>
</dbReference>
<dbReference type="NCBIfam" id="TIGR01097">
    <property type="entry name" value="PhnE"/>
    <property type="match status" value="1"/>
</dbReference>
<comment type="similarity">
    <text evidence="6">Belongs to the binding-protein-dependent transport system permease family.</text>
</comment>
<dbReference type="GO" id="GO:0005886">
    <property type="term" value="C:plasma membrane"/>
    <property type="evidence" value="ECO:0007669"/>
    <property type="project" value="UniProtKB-SubCell"/>
</dbReference>
<evidence type="ECO:0000259" key="7">
    <source>
        <dbReference type="PROSITE" id="PS50928"/>
    </source>
</evidence>
<dbReference type="OrthoDB" id="7820570at2"/>
<evidence type="ECO:0000313" key="8">
    <source>
        <dbReference type="EMBL" id="ETX16046.1"/>
    </source>
</evidence>
<dbReference type="PANTHER" id="PTHR30043">
    <property type="entry name" value="PHOSPHONATES TRANSPORT SYSTEM PERMEASE PROTEIN"/>
    <property type="match status" value="1"/>
</dbReference>
<organism evidence="8 9">
    <name type="scientific">Roseivivax halodurans JCM 10272</name>
    <dbReference type="NCBI Taxonomy" id="1449350"/>
    <lineage>
        <taxon>Bacteria</taxon>
        <taxon>Pseudomonadati</taxon>
        <taxon>Pseudomonadota</taxon>
        <taxon>Alphaproteobacteria</taxon>
        <taxon>Rhodobacterales</taxon>
        <taxon>Roseobacteraceae</taxon>
        <taxon>Roseivivax</taxon>
    </lineage>
</organism>
<keyword evidence="9" id="KW-1185">Reference proteome</keyword>
<feature type="transmembrane region" description="Helical" evidence="6">
    <location>
        <begin position="384"/>
        <end position="405"/>
    </location>
</feature>
<evidence type="ECO:0000256" key="4">
    <source>
        <dbReference type="ARBA" id="ARBA00022989"/>
    </source>
</evidence>
<evidence type="ECO:0000313" key="9">
    <source>
        <dbReference type="Proteomes" id="UP000022447"/>
    </source>
</evidence>
<protein>
    <submittedName>
        <fullName evidence="8">Phosphonate ABC transporter permease</fullName>
    </submittedName>
</protein>
<proteinExistence type="inferred from homology"/>
<dbReference type="InterPro" id="IPR005769">
    <property type="entry name" value="PhnE/PtxC"/>
</dbReference>
<feature type="transmembrane region" description="Helical" evidence="6">
    <location>
        <begin position="250"/>
        <end position="272"/>
    </location>
</feature>
<evidence type="ECO:0000256" key="5">
    <source>
        <dbReference type="ARBA" id="ARBA00023136"/>
    </source>
</evidence>
<dbReference type="PANTHER" id="PTHR30043:SF9">
    <property type="entry name" value="PHOSPHONATES TRANSPORT SYSTEM PERMEASE PROTEIN"/>
    <property type="match status" value="1"/>
</dbReference>
<dbReference type="AlphaFoldDB" id="X7ELJ4"/>
<accession>X7ELJ4</accession>
<dbReference type="RefSeq" id="WP_084782069.1">
    <property type="nucleotide sequence ID" value="NZ_JALZ01000002.1"/>
</dbReference>
<dbReference type="PATRIC" id="fig|1449350.3.peg.586"/>
<feature type="transmembrane region" description="Helical" evidence="6">
    <location>
        <begin position="27"/>
        <end position="45"/>
    </location>
</feature>
<sequence length="441" mass="48032">MSAGTADTMAPESPLERTTRMMRRKHLAIFGVPLLILAYLTYLVFSFEVPRLLAEADAENARILAGDMVSYKTHVTRDNGSGAVEIAIEGSRSGLYPEGESPAWVESQGGDVTLVELGGGHVVELIGQNRLRYDIPGYGVVAATASRSGGVEASFPDGPLPDWINAASNRVAITTEAGRVNITRARTEVMRYFPGWELFFFTLDSPYHGLSPLEIGARAVNGEAWAIWQDVWLNDRWRHNEVAWALVETLLMAFLGTAGAAMIALPVAFLAARNFAPLGPVRQVVRRLFDFLRGVDGLIWTVILSRAYGPGPLTGALAIMFTDTGTFGKLFSESLENVDEKQIEGVRSTGAGPVARARHSVLPQLVPVYLSQILYMLESNTRSATIIGAITGGGIGLLLTQAIITQKDWELVTYYIVLVVLMVFAMDSFSGWLRRKLIKGA</sequence>
<reference evidence="8 9" key="1">
    <citation type="submission" date="2014-01" db="EMBL/GenBank/DDBJ databases">
        <title>Roseivivax halodurans JCM 10272 Genome Sequencing.</title>
        <authorList>
            <person name="Lai Q."/>
            <person name="Li G."/>
            <person name="Shao Z."/>
        </authorList>
    </citation>
    <scope>NUCLEOTIDE SEQUENCE [LARGE SCALE GENOMIC DNA]</scope>
    <source>
        <strain evidence="8 9">JCM 10272</strain>
    </source>
</reference>
<dbReference type="SUPFAM" id="SSF161098">
    <property type="entry name" value="MetI-like"/>
    <property type="match status" value="1"/>
</dbReference>
<keyword evidence="4 6" id="KW-1133">Transmembrane helix</keyword>
<dbReference type="eggNOG" id="COG3639">
    <property type="taxonomic scope" value="Bacteria"/>
</dbReference>
<dbReference type="InterPro" id="IPR035906">
    <property type="entry name" value="MetI-like_sf"/>
</dbReference>
<dbReference type="EMBL" id="JALZ01000002">
    <property type="protein sequence ID" value="ETX16046.1"/>
    <property type="molecule type" value="Genomic_DNA"/>
</dbReference>
<dbReference type="Gene3D" id="1.10.3720.10">
    <property type="entry name" value="MetI-like"/>
    <property type="match status" value="1"/>
</dbReference>